<proteinExistence type="predicted"/>
<feature type="domain" description="HTH HARE-type" evidence="3">
    <location>
        <begin position="183"/>
        <end position="256"/>
    </location>
</feature>
<reference evidence="4 5" key="1">
    <citation type="submission" date="2024-06" db="EMBL/GenBank/DDBJ databases">
        <authorList>
            <person name="Kraege A."/>
            <person name="Thomma B."/>
        </authorList>
    </citation>
    <scope>NUCLEOTIDE SEQUENCE [LARGE SCALE GENOMIC DNA]</scope>
</reference>
<feature type="compositionally biased region" description="Low complexity" evidence="2">
    <location>
        <begin position="596"/>
        <end position="612"/>
    </location>
</feature>
<accession>A0ABP1GBF8</accession>
<evidence type="ECO:0000259" key="3">
    <source>
        <dbReference type="PROSITE" id="PS51913"/>
    </source>
</evidence>
<evidence type="ECO:0000256" key="2">
    <source>
        <dbReference type="SAM" id="MobiDB-lite"/>
    </source>
</evidence>
<protein>
    <submittedName>
        <fullName evidence="4">G11174 protein</fullName>
    </submittedName>
</protein>
<dbReference type="Pfam" id="PF05066">
    <property type="entry name" value="HARE-HTH"/>
    <property type="match status" value="1"/>
</dbReference>
<feature type="compositionally biased region" description="Polar residues" evidence="2">
    <location>
        <begin position="105"/>
        <end position="118"/>
    </location>
</feature>
<gene>
    <name evidence="4" type="primary">g11174</name>
    <name evidence="4" type="ORF">VP750_LOCUS10007</name>
</gene>
<dbReference type="PROSITE" id="PS51913">
    <property type="entry name" value="HTH_HARE"/>
    <property type="match status" value="1"/>
</dbReference>
<feature type="region of interest" description="Disordered" evidence="2">
    <location>
        <begin position="304"/>
        <end position="399"/>
    </location>
</feature>
<keyword evidence="5" id="KW-1185">Reference proteome</keyword>
<feature type="compositionally biased region" description="Low complexity" evidence="2">
    <location>
        <begin position="803"/>
        <end position="835"/>
    </location>
</feature>
<keyword evidence="1" id="KW-0804">Transcription</keyword>
<organism evidence="4 5">
    <name type="scientific">Coccomyxa viridis</name>
    <dbReference type="NCBI Taxonomy" id="1274662"/>
    <lineage>
        <taxon>Eukaryota</taxon>
        <taxon>Viridiplantae</taxon>
        <taxon>Chlorophyta</taxon>
        <taxon>core chlorophytes</taxon>
        <taxon>Trebouxiophyceae</taxon>
        <taxon>Trebouxiophyceae incertae sedis</taxon>
        <taxon>Coccomyxaceae</taxon>
        <taxon>Coccomyxa</taxon>
    </lineage>
</organism>
<sequence length="848" mass="88069">MSGQADEGRIKGHTGSGIASAVSAEARGVAQQAGHFLRGAASSLGRYFKLSAGERKMAMKRPSGELELPSTPPDQQLTSSRGRIVKPRTWEDGAEAPLALAGSRLQRTTTPKQELSSPDSDRPAISAGRRPVSAGAVPLGLGLSMSMNKRGTVPVRDETGRFTGVRPKTAAERLQKAANGGGGIFKTAAAEILRAERRLMSTGEIARLAMKRGLINCNGKTPDATMASALYTDLKRRDVNSIFVRPHEGLFGLREWTTEENGHFEGRTDSGHLFVMDPTDILSTGARGMGSSPLGFELTDTGEQGAAEADDDEVHGSGFEGVTSGPPGFSPLLPPRHLKRPRNGPARSGQTPAGLPNWGRSNLSRAASTGVVDGPTTKMEPTARSRSMGKHGAGSEGENGNIMLLLDAAQELHRSSSGDEGNEFEPSTAGTGIVGGAVKDDARSRKPGLRQAPPKSRKLQEPENGDTLANPPSPKNGDKRKRALSGASLAAAMANHQHVLFDDEGVGRSPRSVAAKARYANSSQQAIAARAEQQGLLIEGFNASRLAREQAKLPNAGKGLHNEQVNILNLPMPDFDVTGEGDMVAIPVPLDSAAKAASASEEAAEAGEPAGSQVQSGESGSLPHVGPEEPGNKDKVVMEWSNNQLLRLEESLAAMEKQIGSTHPHLGQMHLTLGIAFQSAGTDGCNMEKAQQHLNQAKKIWEAHAPKDGYNAGSEFSYLLSKAQKLGTIGTLPMSLTHSGQPTLQLPASAGVSPVPTPVVNPPLPYSLLGAQGSGAAMSAPQPPAWLSAAQPGGLLPPPMPASAPAQQPAGAPNLSSAFPAPAAASLPPASSAAAVSDAVPAMVQTSA</sequence>
<feature type="region of interest" description="Disordered" evidence="2">
    <location>
        <begin position="596"/>
        <end position="634"/>
    </location>
</feature>
<dbReference type="InterPro" id="IPR007759">
    <property type="entry name" value="Asxl_HARE-HTH"/>
</dbReference>
<evidence type="ECO:0000313" key="5">
    <source>
        <dbReference type="Proteomes" id="UP001497392"/>
    </source>
</evidence>
<dbReference type="Proteomes" id="UP001497392">
    <property type="component" value="Unassembled WGS sequence"/>
</dbReference>
<evidence type="ECO:0000256" key="1">
    <source>
        <dbReference type="ARBA" id="ARBA00023163"/>
    </source>
</evidence>
<name>A0ABP1GBF8_9CHLO</name>
<evidence type="ECO:0000313" key="4">
    <source>
        <dbReference type="EMBL" id="CAL5228101.1"/>
    </source>
</evidence>
<feature type="region of interest" description="Disordered" evidence="2">
    <location>
        <begin position="58"/>
        <end position="132"/>
    </location>
</feature>
<comment type="caution">
    <text evidence="4">The sequence shown here is derived from an EMBL/GenBank/DDBJ whole genome shotgun (WGS) entry which is preliminary data.</text>
</comment>
<feature type="region of interest" description="Disordered" evidence="2">
    <location>
        <begin position="773"/>
        <end position="835"/>
    </location>
</feature>
<dbReference type="EMBL" id="CAXHTA020000018">
    <property type="protein sequence ID" value="CAL5228101.1"/>
    <property type="molecule type" value="Genomic_DNA"/>
</dbReference>
<feature type="region of interest" description="Disordered" evidence="2">
    <location>
        <begin position="413"/>
        <end position="482"/>
    </location>
</feature>